<dbReference type="EMBL" id="JAPFFL010000002">
    <property type="protein sequence ID" value="KAJ6741509.1"/>
    <property type="molecule type" value="Genomic_DNA"/>
</dbReference>
<dbReference type="InterPro" id="IPR039058">
    <property type="entry name" value="Yippee_fam"/>
</dbReference>
<sequence>MGRLFIETVNDSRGESGEGGGGRRIFKCKWCKVEFASYYDIFSKDFQGRYGRAYLFRKVVNISLGPNEERKLASGFHTVRDIYCTSCQQILGWKYEKAVEESQKYKEGMFILEKERMLKEGWLKTWNLVLSPPKIIQARAKTCRTECSGWPARRFESRLHIGDTEPTPENIAAGHRLVAALSEKIVEVFVDQETRHGSALRLGPLMARARARARKRTKKARVMIPLIKAEEDDNEEEIEEGLDDEEETVTVITFYRGKLCAISYYNAIYMYVMRQAMVVLLGSEDQRHYPLSLRKKERGRWDFQE</sequence>
<keyword evidence="2" id="KW-0479">Metal-binding</keyword>
<comment type="similarity">
    <text evidence="1">Belongs to the yippee family.</text>
</comment>
<evidence type="ECO:0000259" key="4">
    <source>
        <dbReference type="PROSITE" id="PS51792"/>
    </source>
</evidence>
<dbReference type="InterPro" id="IPR034751">
    <property type="entry name" value="Yippee"/>
</dbReference>
<protein>
    <submittedName>
        <fullName evidence="5">YIPPEE-LIKE PROTEIN</fullName>
    </submittedName>
</protein>
<dbReference type="PROSITE" id="PS51792">
    <property type="entry name" value="YIPPEE"/>
    <property type="match status" value="1"/>
</dbReference>
<dbReference type="InterPro" id="IPR004910">
    <property type="entry name" value="Yippee/Mis18/Cereblon"/>
</dbReference>
<reference evidence="5" key="1">
    <citation type="submission" date="2022-11" db="EMBL/GenBank/DDBJ databases">
        <authorList>
            <person name="Hyden B.L."/>
            <person name="Feng K."/>
            <person name="Yates T."/>
            <person name="Jawdy S."/>
            <person name="Smart L.B."/>
            <person name="Muchero W."/>
        </authorList>
    </citation>
    <scope>NUCLEOTIDE SEQUENCE</scope>
    <source>
        <tissue evidence="5">Shoot tip</tissue>
    </source>
</reference>
<reference evidence="5" key="2">
    <citation type="journal article" date="2023" name="Int. J. Mol. Sci.">
        <title>De Novo Assembly and Annotation of 11 Diverse Shrub Willow (Salix) Genomes Reveals Novel Gene Organization in Sex-Linked Regions.</title>
        <authorList>
            <person name="Hyden B."/>
            <person name="Feng K."/>
            <person name="Yates T.B."/>
            <person name="Jawdy S."/>
            <person name="Cereghino C."/>
            <person name="Smart L.B."/>
            <person name="Muchero W."/>
        </authorList>
    </citation>
    <scope>NUCLEOTIDE SEQUENCE [LARGE SCALE GENOMIC DNA]</scope>
    <source>
        <tissue evidence="5">Shoot tip</tissue>
    </source>
</reference>
<evidence type="ECO:0000313" key="5">
    <source>
        <dbReference type="EMBL" id="KAJ6741509.1"/>
    </source>
</evidence>
<dbReference type="GO" id="GO:0046872">
    <property type="term" value="F:metal ion binding"/>
    <property type="evidence" value="ECO:0007669"/>
    <property type="project" value="UniProtKB-KW"/>
</dbReference>
<keyword evidence="3" id="KW-0862">Zinc</keyword>
<dbReference type="PANTHER" id="PTHR13848">
    <property type="entry name" value="PROTEIN YIPPEE-LIKE CG15309-RELATED"/>
    <property type="match status" value="1"/>
</dbReference>
<evidence type="ECO:0000256" key="1">
    <source>
        <dbReference type="ARBA" id="ARBA00005613"/>
    </source>
</evidence>
<comment type="caution">
    <text evidence="5">The sequence shown here is derived from an EMBL/GenBank/DDBJ whole genome shotgun (WGS) entry which is preliminary data.</text>
</comment>
<dbReference type="Pfam" id="PF03226">
    <property type="entry name" value="Yippee-Mis18"/>
    <property type="match status" value="1"/>
</dbReference>
<evidence type="ECO:0000256" key="2">
    <source>
        <dbReference type="ARBA" id="ARBA00022723"/>
    </source>
</evidence>
<feature type="domain" description="Yippee" evidence="4">
    <location>
        <begin position="24"/>
        <end position="121"/>
    </location>
</feature>
<evidence type="ECO:0000256" key="3">
    <source>
        <dbReference type="ARBA" id="ARBA00022833"/>
    </source>
</evidence>
<dbReference type="Proteomes" id="UP001151529">
    <property type="component" value="Chromosome 6"/>
</dbReference>
<gene>
    <name evidence="5" type="ORF">OIU85_015683</name>
</gene>
<organism evidence="5 6">
    <name type="scientific">Salix viminalis</name>
    <name type="common">Common osier</name>
    <name type="synonym">Basket willow</name>
    <dbReference type="NCBI Taxonomy" id="40686"/>
    <lineage>
        <taxon>Eukaryota</taxon>
        <taxon>Viridiplantae</taxon>
        <taxon>Streptophyta</taxon>
        <taxon>Embryophyta</taxon>
        <taxon>Tracheophyta</taxon>
        <taxon>Spermatophyta</taxon>
        <taxon>Magnoliopsida</taxon>
        <taxon>eudicotyledons</taxon>
        <taxon>Gunneridae</taxon>
        <taxon>Pentapetalae</taxon>
        <taxon>rosids</taxon>
        <taxon>fabids</taxon>
        <taxon>Malpighiales</taxon>
        <taxon>Salicaceae</taxon>
        <taxon>Saliceae</taxon>
        <taxon>Salix</taxon>
    </lineage>
</organism>
<dbReference type="OrthoDB" id="6407410at2759"/>
<proteinExistence type="inferred from homology"/>
<accession>A0A9Q0ZP23</accession>
<name>A0A9Q0ZP23_SALVM</name>
<keyword evidence="6" id="KW-1185">Reference proteome</keyword>
<evidence type="ECO:0000313" key="6">
    <source>
        <dbReference type="Proteomes" id="UP001151529"/>
    </source>
</evidence>
<dbReference type="AlphaFoldDB" id="A0A9Q0ZP23"/>